<dbReference type="Proteomes" id="UP001157091">
    <property type="component" value="Unassembled WGS sequence"/>
</dbReference>
<dbReference type="RefSeq" id="WP_284292548.1">
    <property type="nucleotide sequence ID" value="NZ_BSUK01000001.1"/>
</dbReference>
<comment type="similarity">
    <text evidence="3">Belongs to the acetyltransferase family. RimJ subfamily.</text>
</comment>
<evidence type="ECO:0000256" key="2">
    <source>
        <dbReference type="ARBA" id="ARBA00023315"/>
    </source>
</evidence>
<sequence>MLVVTSPRVPLPDGVVLRLLAPDDARALAAAYARNAEHLAPWEPARADDFATERVQAVRVENLLAGVQKGSALPLVLVRPAPGASADDEIVGTLTVSGITRGAFESADLGYWTDRGLQGRGIMSAAVSAVVGIARDDLGLHRLQAGTLPENERSQRVLARAGFERFGLARDYLRIAGRWRDHVLFQRILHD</sequence>
<evidence type="ECO:0000313" key="5">
    <source>
        <dbReference type="EMBL" id="GMA23560.1"/>
    </source>
</evidence>
<proteinExistence type="inferred from homology"/>
<dbReference type="InterPro" id="IPR016181">
    <property type="entry name" value="Acyl_CoA_acyltransferase"/>
</dbReference>
<dbReference type="InterPro" id="IPR051531">
    <property type="entry name" value="N-acetyltransferase"/>
</dbReference>
<keyword evidence="6" id="KW-1185">Reference proteome</keyword>
<gene>
    <name evidence="5" type="ORF">GCM10025864_13190</name>
</gene>
<comment type="caution">
    <text evidence="5">The sequence shown here is derived from an EMBL/GenBank/DDBJ whole genome shotgun (WGS) entry which is preliminary data.</text>
</comment>
<reference evidence="6" key="1">
    <citation type="journal article" date="2019" name="Int. J. Syst. Evol. Microbiol.">
        <title>The Global Catalogue of Microorganisms (GCM) 10K type strain sequencing project: providing services to taxonomists for standard genome sequencing and annotation.</title>
        <authorList>
            <consortium name="The Broad Institute Genomics Platform"/>
            <consortium name="The Broad Institute Genome Sequencing Center for Infectious Disease"/>
            <person name="Wu L."/>
            <person name="Ma J."/>
        </authorList>
    </citation>
    <scope>NUCLEOTIDE SEQUENCE [LARGE SCALE GENOMIC DNA]</scope>
    <source>
        <strain evidence="6">NBRC 106348</strain>
    </source>
</reference>
<dbReference type="PANTHER" id="PTHR43792">
    <property type="entry name" value="GNAT FAMILY, PUTATIVE (AFU_ORTHOLOGUE AFUA_3G00765)-RELATED-RELATED"/>
    <property type="match status" value="1"/>
</dbReference>
<dbReference type="Gene3D" id="3.40.630.30">
    <property type="match status" value="1"/>
</dbReference>
<dbReference type="PANTHER" id="PTHR43792:SF8">
    <property type="entry name" value="[RIBOSOMAL PROTEIN US5]-ALANINE N-ACETYLTRANSFERASE"/>
    <property type="match status" value="1"/>
</dbReference>
<dbReference type="EMBL" id="BSUK01000001">
    <property type="protein sequence ID" value="GMA23560.1"/>
    <property type="molecule type" value="Genomic_DNA"/>
</dbReference>
<dbReference type="SUPFAM" id="SSF55729">
    <property type="entry name" value="Acyl-CoA N-acyltransferases (Nat)"/>
    <property type="match status" value="1"/>
</dbReference>
<protein>
    <submittedName>
        <fullName evidence="5">Alanine acetyltransferase</fullName>
    </submittedName>
</protein>
<evidence type="ECO:0000256" key="3">
    <source>
        <dbReference type="ARBA" id="ARBA00038502"/>
    </source>
</evidence>
<dbReference type="Pfam" id="PF13302">
    <property type="entry name" value="Acetyltransf_3"/>
    <property type="match status" value="1"/>
</dbReference>
<accession>A0ABQ6HYI1</accession>
<evidence type="ECO:0000313" key="6">
    <source>
        <dbReference type="Proteomes" id="UP001157091"/>
    </source>
</evidence>
<organism evidence="5 6">
    <name type="scientific">Luteimicrobium album</name>
    <dbReference type="NCBI Taxonomy" id="1054550"/>
    <lineage>
        <taxon>Bacteria</taxon>
        <taxon>Bacillati</taxon>
        <taxon>Actinomycetota</taxon>
        <taxon>Actinomycetes</taxon>
        <taxon>Micrococcales</taxon>
        <taxon>Luteimicrobium</taxon>
    </lineage>
</organism>
<name>A0ABQ6HYI1_9MICO</name>
<evidence type="ECO:0000259" key="4">
    <source>
        <dbReference type="PROSITE" id="PS51186"/>
    </source>
</evidence>
<dbReference type="InterPro" id="IPR000182">
    <property type="entry name" value="GNAT_dom"/>
</dbReference>
<keyword evidence="1" id="KW-0808">Transferase</keyword>
<evidence type="ECO:0000256" key="1">
    <source>
        <dbReference type="ARBA" id="ARBA00022679"/>
    </source>
</evidence>
<dbReference type="PROSITE" id="PS51186">
    <property type="entry name" value="GNAT"/>
    <property type="match status" value="1"/>
</dbReference>
<feature type="domain" description="N-acetyltransferase" evidence="4">
    <location>
        <begin position="15"/>
        <end position="190"/>
    </location>
</feature>
<keyword evidence="2" id="KW-0012">Acyltransferase</keyword>